<dbReference type="PROSITE" id="PS00217">
    <property type="entry name" value="SUGAR_TRANSPORT_2"/>
    <property type="match status" value="1"/>
</dbReference>
<keyword evidence="6 17" id="KW-1133">Transmembrane helix</keyword>
<comment type="catalytic activity">
    <reaction evidence="8">
        <text>D-galactose(in) = D-galactose(out)</text>
        <dbReference type="Rhea" id="RHEA:34915"/>
        <dbReference type="ChEBI" id="CHEBI:4139"/>
    </reaction>
    <physiologicalReaction direction="right-to-left" evidence="8">
        <dbReference type="Rhea" id="RHEA:34917"/>
    </physiologicalReaction>
</comment>
<evidence type="ECO:0000256" key="10">
    <source>
        <dbReference type="ARBA" id="ARBA00044656"/>
    </source>
</evidence>
<evidence type="ECO:0000256" key="3">
    <source>
        <dbReference type="ARBA" id="ARBA00011738"/>
    </source>
</evidence>
<dbReference type="InterPro" id="IPR005829">
    <property type="entry name" value="Sugar_transporter_CS"/>
</dbReference>
<dbReference type="InParanoid" id="A0A1Z5JW08"/>
<evidence type="ECO:0000256" key="14">
    <source>
        <dbReference type="ARBA" id="ARBA00044780"/>
    </source>
</evidence>
<evidence type="ECO:0000256" key="16">
    <source>
        <dbReference type="SAM" id="MobiDB-lite"/>
    </source>
</evidence>
<evidence type="ECO:0000256" key="6">
    <source>
        <dbReference type="ARBA" id="ARBA00022989"/>
    </source>
</evidence>
<keyword evidence="4 15" id="KW-0813">Transport</keyword>
<dbReference type="AlphaFoldDB" id="A0A1Z5JW08"/>
<comment type="subunit">
    <text evidence="3">Homodimer.</text>
</comment>
<dbReference type="SUPFAM" id="SSF103473">
    <property type="entry name" value="MFS general substrate transporter"/>
    <property type="match status" value="1"/>
</dbReference>
<evidence type="ECO:0000256" key="7">
    <source>
        <dbReference type="ARBA" id="ARBA00023136"/>
    </source>
</evidence>
<dbReference type="PROSITE" id="PS00216">
    <property type="entry name" value="SUGAR_TRANSPORT_1"/>
    <property type="match status" value="1"/>
</dbReference>
<evidence type="ECO:0000313" key="20">
    <source>
        <dbReference type="Proteomes" id="UP000198406"/>
    </source>
</evidence>
<comment type="catalytic activity">
    <reaction evidence="11">
        <text>D-mannose(out) = D-mannose(in)</text>
        <dbReference type="Rhea" id="RHEA:78391"/>
        <dbReference type="ChEBI" id="CHEBI:4208"/>
    </reaction>
    <physiologicalReaction direction="left-to-right" evidence="11">
        <dbReference type="Rhea" id="RHEA:78392"/>
    </physiologicalReaction>
</comment>
<evidence type="ECO:0000256" key="5">
    <source>
        <dbReference type="ARBA" id="ARBA00022692"/>
    </source>
</evidence>
<dbReference type="InterPro" id="IPR003663">
    <property type="entry name" value="Sugar/inositol_transpt"/>
</dbReference>
<dbReference type="Gene3D" id="1.20.1250.20">
    <property type="entry name" value="MFS general substrate transporter like domains"/>
    <property type="match status" value="1"/>
</dbReference>
<evidence type="ECO:0000256" key="11">
    <source>
        <dbReference type="ARBA" id="ARBA00044662"/>
    </source>
</evidence>
<comment type="catalytic activity">
    <reaction evidence="13">
        <text>D-fructose(out) = D-fructose(in)</text>
        <dbReference type="Rhea" id="RHEA:60372"/>
        <dbReference type="ChEBI" id="CHEBI:37721"/>
    </reaction>
    <physiologicalReaction direction="left-to-right" evidence="13">
        <dbReference type="Rhea" id="RHEA:60373"/>
    </physiologicalReaction>
</comment>
<evidence type="ECO:0000256" key="17">
    <source>
        <dbReference type="SAM" id="Phobius"/>
    </source>
</evidence>
<dbReference type="PANTHER" id="PTHR48020:SF49">
    <property type="entry name" value="SUGAR TRANSPORTER"/>
    <property type="match status" value="1"/>
</dbReference>
<feature type="transmembrane region" description="Helical" evidence="17">
    <location>
        <begin position="238"/>
        <end position="259"/>
    </location>
</feature>
<dbReference type="OrthoDB" id="6339427at2759"/>
<gene>
    <name evidence="19" type="ORF">FisN_31Hh028</name>
</gene>
<feature type="transmembrane region" description="Helical" evidence="17">
    <location>
        <begin position="123"/>
        <end position="140"/>
    </location>
</feature>
<organism evidence="19 20">
    <name type="scientific">Fistulifera solaris</name>
    <name type="common">Oleaginous diatom</name>
    <dbReference type="NCBI Taxonomy" id="1519565"/>
    <lineage>
        <taxon>Eukaryota</taxon>
        <taxon>Sar</taxon>
        <taxon>Stramenopiles</taxon>
        <taxon>Ochrophyta</taxon>
        <taxon>Bacillariophyta</taxon>
        <taxon>Bacillariophyceae</taxon>
        <taxon>Bacillariophycidae</taxon>
        <taxon>Naviculales</taxon>
        <taxon>Naviculaceae</taxon>
        <taxon>Fistulifera</taxon>
    </lineage>
</organism>
<evidence type="ECO:0000256" key="15">
    <source>
        <dbReference type="RuleBase" id="RU003346"/>
    </source>
</evidence>
<evidence type="ECO:0000256" key="13">
    <source>
        <dbReference type="ARBA" id="ARBA00044710"/>
    </source>
</evidence>
<feature type="transmembrane region" description="Helical" evidence="17">
    <location>
        <begin position="478"/>
        <end position="499"/>
    </location>
</feature>
<evidence type="ECO:0000256" key="9">
    <source>
        <dbReference type="ARBA" id="ARBA00044648"/>
    </source>
</evidence>
<keyword evidence="5 17" id="KW-0812">Transmembrane</keyword>
<evidence type="ECO:0000256" key="2">
    <source>
        <dbReference type="ARBA" id="ARBA00010992"/>
    </source>
</evidence>
<feature type="transmembrane region" description="Helical" evidence="17">
    <location>
        <begin position="205"/>
        <end position="226"/>
    </location>
</feature>
<evidence type="ECO:0000256" key="8">
    <source>
        <dbReference type="ARBA" id="ARBA00044637"/>
    </source>
</evidence>
<feature type="domain" description="Major facilitator superfamily (MFS) profile" evidence="18">
    <location>
        <begin position="81"/>
        <end position="506"/>
    </location>
</feature>
<dbReference type="PANTHER" id="PTHR48020">
    <property type="entry name" value="PROTON MYO-INOSITOL COTRANSPORTER"/>
    <property type="match status" value="1"/>
</dbReference>
<dbReference type="GO" id="GO:0022857">
    <property type="term" value="F:transmembrane transporter activity"/>
    <property type="evidence" value="ECO:0007669"/>
    <property type="project" value="InterPro"/>
</dbReference>
<dbReference type="InterPro" id="IPR050814">
    <property type="entry name" value="Myo-inositol_Transporter"/>
</dbReference>
<feature type="transmembrane region" description="Helical" evidence="17">
    <location>
        <begin position="452"/>
        <end position="472"/>
    </location>
</feature>
<comment type="catalytic activity">
    <reaction evidence="10">
        <text>D-xylose(out) = D-xylose(in)</text>
        <dbReference type="Rhea" id="RHEA:78427"/>
        <dbReference type="ChEBI" id="CHEBI:53455"/>
    </reaction>
    <physiologicalReaction direction="left-to-right" evidence="10">
        <dbReference type="Rhea" id="RHEA:78428"/>
    </physiologicalReaction>
</comment>
<evidence type="ECO:0000259" key="18">
    <source>
        <dbReference type="PROSITE" id="PS50850"/>
    </source>
</evidence>
<feature type="region of interest" description="Disordered" evidence="16">
    <location>
        <begin position="1"/>
        <end position="36"/>
    </location>
</feature>
<sequence>MSSKSEKHNLLGQDVKEATNTPHSPSPPPLSEKKLPLGDGLFKENKAIPTKTAREFYHTESTVTTTTSYTTSGLNRDLTRLVIIAAATAATLGYDVGIMAAAIQPLQAQLSLSSVQKEFAMGSLNFVAAAGALLGGNFANGQGRKPTIQLCGWLFIAGTLLMALAPDYWVLLLGRIVTGLGVGVSFVVAPVFLSEVAPTDQRGSLNTVFDVAINGGILMGYIVGFLVELSPIPDDWKWRVMLGMGILLPVLVLYNLALLPESPRYLVMKNQPDEAHQVLEQLGSEDAASTVASIQDELDNESTATPGFRDIVSNVAHLSVGMKLALGLGFWQQVTGTEAVLYYSADFLEQAGLASPTQRLLGNCFVGLCKLTPELIAMRVVDRIGRRPLMLGSALSLCISTFLLGTAFFFSWSPVLVVLLLCAVMASFSLGLGPFTFLVASEMLGLSERATGMTLCAAVNRSTSGLVALTAVSLNEALGGSGFFFLYAMIGFVSLPYYYTQLPETSGMSLEELAARNRGEVGIEASPTNNTLSKIDERKRLGQATV</sequence>
<dbReference type="PROSITE" id="PS50850">
    <property type="entry name" value="MFS"/>
    <property type="match status" value="1"/>
</dbReference>
<comment type="catalytic activity">
    <reaction evidence="9">
        <text>D-glucose(out) = D-glucose(in)</text>
        <dbReference type="Rhea" id="RHEA:60376"/>
        <dbReference type="ChEBI" id="CHEBI:4167"/>
    </reaction>
    <physiologicalReaction direction="left-to-right" evidence="9">
        <dbReference type="Rhea" id="RHEA:60377"/>
    </physiologicalReaction>
</comment>
<feature type="transmembrane region" description="Helical" evidence="17">
    <location>
        <begin position="172"/>
        <end position="193"/>
    </location>
</feature>
<dbReference type="NCBIfam" id="TIGR00879">
    <property type="entry name" value="SP"/>
    <property type="match status" value="1"/>
</dbReference>
<dbReference type="PRINTS" id="PR00171">
    <property type="entry name" value="SUGRTRNSPORT"/>
</dbReference>
<evidence type="ECO:0000256" key="12">
    <source>
        <dbReference type="ARBA" id="ARBA00044668"/>
    </source>
</evidence>
<dbReference type="Pfam" id="PF00083">
    <property type="entry name" value="Sugar_tr"/>
    <property type="match status" value="1"/>
</dbReference>
<feature type="transmembrane region" description="Helical" evidence="17">
    <location>
        <begin position="81"/>
        <end position="103"/>
    </location>
</feature>
<feature type="transmembrane region" description="Helical" evidence="17">
    <location>
        <begin position="389"/>
        <end position="410"/>
    </location>
</feature>
<keyword evidence="20" id="KW-1185">Reference proteome</keyword>
<reference evidence="19 20" key="1">
    <citation type="journal article" date="2015" name="Plant Cell">
        <title>Oil accumulation by the oleaginous diatom Fistulifera solaris as revealed by the genome and transcriptome.</title>
        <authorList>
            <person name="Tanaka T."/>
            <person name="Maeda Y."/>
            <person name="Veluchamy A."/>
            <person name="Tanaka M."/>
            <person name="Abida H."/>
            <person name="Marechal E."/>
            <person name="Bowler C."/>
            <person name="Muto M."/>
            <person name="Sunaga Y."/>
            <person name="Tanaka M."/>
            <person name="Yoshino T."/>
            <person name="Taniguchi T."/>
            <person name="Fukuda Y."/>
            <person name="Nemoto M."/>
            <person name="Matsumoto M."/>
            <person name="Wong P.S."/>
            <person name="Aburatani S."/>
            <person name="Fujibuchi W."/>
        </authorList>
    </citation>
    <scope>NUCLEOTIDE SEQUENCE [LARGE SCALE GENOMIC DNA]</scope>
    <source>
        <strain evidence="19 20">JPCC DA0580</strain>
    </source>
</reference>
<evidence type="ECO:0000313" key="19">
    <source>
        <dbReference type="EMBL" id="GAX18220.1"/>
    </source>
</evidence>
<evidence type="ECO:0000256" key="4">
    <source>
        <dbReference type="ARBA" id="ARBA00022448"/>
    </source>
</evidence>
<keyword evidence="7 17" id="KW-0472">Membrane</keyword>
<proteinExistence type="inferred from homology"/>
<feature type="transmembrane region" description="Helical" evidence="17">
    <location>
        <begin position="416"/>
        <end position="440"/>
    </location>
</feature>
<evidence type="ECO:0000256" key="1">
    <source>
        <dbReference type="ARBA" id="ARBA00004141"/>
    </source>
</evidence>
<comment type="subcellular location">
    <subcellularLocation>
        <location evidence="1">Membrane</location>
        <topology evidence="1">Multi-pass membrane protein</topology>
    </subcellularLocation>
</comment>
<dbReference type="EMBL" id="BDSP01000125">
    <property type="protein sequence ID" value="GAX18220.1"/>
    <property type="molecule type" value="Genomic_DNA"/>
</dbReference>
<accession>A0A1Z5JW08</accession>
<name>A0A1Z5JW08_FISSO</name>
<feature type="compositionally biased region" description="Basic and acidic residues" evidence="16">
    <location>
        <begin position="1"/>
        <end position="17"/>
    </location>
</feature>
<feature type="transmembrane region" description="Helical" evidence="17">
    <location>
        <begin position="147"/>
        <end position="166"/>
    </location>
</feature>
<comment type="caution">
    <text evidence="19">The sequence shown here is derived from an EMBL/GenBank/DDBJ whole genome shotgun (WGS) entry which is preliminary data.</text>
</comment>
<comment type="catalytic activity">
    <reaction evidence="12">
        <text>D-glucosamine(out) = D-glucosamine(in)</text>
        <dbReference type="Rhea" id="RHEA:78423"/>
        <dbReference type="ChEBI" id="CHEBI:58723"/>
    </reaction>
    <physiologicalReaction direction="left-to-right" evidence="12">
        <dbReference type="Rhea" id="RHEA:78424"/>
    </physiologicalReaction>
</comment>
<comment type="similarity">
    <text evidence="2 15">Belongs to the major facilitator superfamily. Sugar transporter (TC 2.A.1.1) family.</text>
</comment>
<dbReference type="InterPro" id="IPR036259">
    <property type="entry name" value="MFS_trans_sf"/>
</dbReference>
<dbReference type="Proteomes" id="UP000198406">
    <property type="component" value="Unassembled WGS sequence"/>
</dbReference>
<dbReference type="InterPro" id="IPR005828">
    <property type="entry name" value="MFS_sugar_transport-like"/>
</dbReference>
<dbReference type="GO" id="GO:0016020">
    <property type="term" value="C:membrane"/>
    <property type="evidence" value="ECO:0007669"/>
    <property type="project" value="UniProtKB-SubCell"/>
</dbReference>
<protein>
    <recommendedName>
        <fullName evidence="14">Hexose transporter 1</fullName>
    </recommendedName>
</protein>
<dbReference type="InterPro" id="IPR020846">
    <property type="entry name" value="MFS_dom"/>
</dbReference>